<evidence type="ECO:0000256" key="1">
    <source>
        <dbReference type="ARBA" id="ARBA00004370"/>
    </source>
</evidence>
<evidence type="ECO:0000313" key="8">
    <source>
        <dbReference type="EMBL" id="KAF8820525.1"/>
    </source>
</evidence>
<evidence type="ECO:0000256" key="4">
    <source>
        <dbReference type="ARBA" id="ARBA00023136"/>
    </source>
</evidence>
<reference evidence="8 9" key="1">
    <citation type="journal article" date="2020" name="bioRxiv">
        <title>Metabolic contributions of an alphaproteobacterial endosymbiont in the apicomplexan Cardiosporidium cionae.</title>
        <authorList>
            <person name="Hunter E.S."/>
            <person name="Paight C.J."/>
            <person name="Lane C.E."/>
        </authorList>
    </citation>
    <scope>NUCLEOTIDE SEQUENCE [LARGE SCALE GENOMIC DNA]</scope>
    <source>
        <strain evidence="8">ESH_2018</strain>
    </source>
</reference>
<accession>A0ABQ7JA38</accession>
<evidence type="ECO:0000256" key="5">
    <source>
        <dbReference type="SAM" id="MobiDB-lite"/>
    </source>
</evidence>
<evidence type="ECO:0000313" key="9">
    <source>
        <dbReference type="Proteomes" id="UP000823046"/>
    </source>
</evidence>
<dbReference type="Gene3D" id="2.60.120.260">
    <property type="entry name" value="Galactose-binding domain-like"/>
    <property type="match status" value="1"/>
</dbReference>
<comment type="caution">
    <text evidence="8">The sequence shown here is derived from an EMBL/GenBank/DDBJ whole genome shotgun (WGS) entry which is preliminary data.</text>
</comment>
<evidence type="ECO:0000259" key="7">
    <source>
        <dbReference type="PROSITE" id="PS51469"/>
    </source>
</evidence>
<dbReference type="InterPro" id="IPR045119">
    <property type="entry name" value="SUN1-5"/>
</dbReference>
<dbReference type="PANTHER" id="PTHR12911:SF8">
    <property type="entry name" value="KLAROID PROTEIN-RELATED"/>
    <property type="match status" value="1"/>
</dbReference>
<protein>
    <recommendedName>
        <fullName evidence="7">SUN domain-containing protein</fullName>
    </recommendedName>
</protein>
<gene>
    <name evidence="8" type="ORF">IE077_003085</name>
</gene>
<dbReference type="Proteomes" id="UP000823046">
    <property type="component" value="Unassembled WGS sequence"/>
</dbReference>
<sequence>MAETPRRSKRLTTKEYSLSPTLSEAAVRQNNSKTSFLPEQSPSMNPLDTGRFGKGLTQNFELPCDPHLLFKRHNSRKFYQSSTEDPKQCLWELVSFLLRISFQFVKRKLGQYVTPVSRDGNVHDWGTASRDPRSITTVMAYSVLVLVLYLVASGLPEMPSYKKTEETTASTTPHSEYSGNPSIANVTHLKYELETMGKQVLNLQQENKIATDKAIKTVQTEVEATRSQFDHILAFKSVLTSLKENRSFSYPNEEDLNNDRENIFSGSMLVPRSVEWSLASLGASINYEESTVTEDWIARTSGMIRKLARFSIPWHMLQLFHEGFSSVPALQAQNPGIILNGNVQPGNCFHFSGSNGNITIELAVPIHLSELVVEYPPPSSTPYHEMAPQNFKVFVDSSIHPYDTNCNMVSSFDTKNEARNIDGPNTGRFCLSPGNLLLRHIPSWHFVGNFRFVYPSTLSRQTFRPILSTLRNSEDAASSFGNVASSHSIQPDDKRTRQIDSDSPISRVKFSFDSNYGGAYTCIYRLGVLGEAYTLARAQEVGR</sequence>
<evidence type="ECO:0000256" key="6">
    <source>
        <dbReference type="SAM" id="Phobius"/>
    </source>
</evidence>
<feature type="domain" description="SUN" evidence="7">
    <location>
        <begin position="284"/>
        <end position="533"/>
    </location>
</feature>
<keyword evidence="9" id="KW-1185">Reference proteome</keyword>
<organism evidence="8 9">
    <name type="scientific">Cardiosporidium cionae</name>
    <dbReference type="NCBI Taxonomy" id="476202"/>
    <lineage>
        <taxon>Eukaryota</taxon>
        <taxon>Sar</taxon>
        <taxon>Alveolata</taxon>
        <taxon>Apicomplexa</taxon>
        <taxon>Aconoidasida</taxon>
        <taxon>Nephromycida</taxon>
        <taxon>Cardiosporidium</taxon>
    </lineage>
</organism>
<dbReference type="EMBL" id="JADAQX010000364">
    <property type="protein sequence ID" value="KAF8820525.1"/>
    <property type="molecule type" value="Genomic_DNA"/>
</dbReference>
<dbReference type="PANTHER" id="PTHR12911">
    <property type="entry name" value="SAD1/UNC-84-LIKE PROTEIN-RELATED"/>
    <property type="match status" value="1"/>
</dbReference>
<keyword evidence="2 6" id="KW-0812">Transmembrane</keyword>
<feature type="transmembrane region" description="Helical" evidence="6">
    <location>
        <begin position="138"/>
        <end position="155"/>
    </location>
</feature>
<name>A0ABQ7JA38_9APIC</name>
<feature type="region of interest" description="Disordered" evidence="5">
    <location>
        <begin position="481"/>
        <end position="501"/>
    </location>
</feature>
<evidence type="ECO:0000256" key="2">
    <source>
        <dbReference type="ARBA" id="ARBA00022692"/>
    </source>
</evidence>
<keyword evidence="3 6" id="KW-1133">Transmembrane helix</keyword>
<comment type="subcellular location">
    <subcellularLocation>
        <location evidence="1">Membrane</location>
    </subcellularLocation>
</comment>
<keyword evidence="4 6" id="KW-0472">Membrane</keyword>
<dbReference type="Pfam" id="PF07738">
    <property type="entry name" value="Sad1_UNC"/>
    <property type="match status" value="1"/>
</dbReference>
<evidence type="ECO:0000256" key="3">
    <source>
        <dbReference type="ARBA" id="ARBA00022989"/>
    </source>
</evidence>
<feature type="compositionally biased region" description="Basic and acidic residues" evidence="5">
    <location>
        <begin position="490"/>
        <end position="500"/>
    </location>
</feature>
<dbReference type="InterPro" id="IPR012919">
    <property type="entry name" value="SUN_dom"/>
</dbReference>
<proteinExistence type="predicted"/>
<dbReference type="PROSITE" id="PS51469">
    <property type="entry name" value="SUN"/>
    <property type="match status" value="1"/>
</dbReference>